<keyword evidence="2" id="KW-1185">Reference proteome</keyword>
<name>A0A371D512_9APHY</name>
<protein>
    <submittedName>
        <fullName evidence="1">Uncharacterized protein</fullName>
    </submittedName>
</protein>
<dbReference type="Proteomes" id="UP000256964">
    <property type="component" value="Unassembled WGS sequence"/>
</dbReference>
<proteinExistence type="predicted"/>
<reference evidence="1 2" key="1">
    <citation type="journal article" date="2018" name="Biotechnol. Biofuels">
        <title>Integrative visual omics of the white-rot fungus Polyporus brumalis exposes the biotechnological potential of its oxidative enzymes for delignifying raw plant biomass.</title>
        <authorList>
            <person name="Miyauchi S."/>
            <person name="Rancon A."/>
            <person name="Drula E."/>
            <person name="Hage H."/>
            <person name="Chaduli D."/>
            <person name="Favel A."/>
            <person name="Grisel S."/>
            <person name="Henrissat B."/>
            <person name="Herpoel-Gimbert I."/>
            <person name="Ruiz-Duenas F.J."/>
            <person name="Chevret D."/>
            <person name="Hainaut M."/>
            <person name="Lin J."/>
            <person name="Wang M."/>
            <person name="Pangilinan J."/>
            <person name="Lipzen A."/>
            <person name="Lesage-Meessen L."/>
            <person name="Navarro D."/>
            <person name="Riley R."/>
            <person name="Grigoriev I.V."/>
            <person name="Zhou S."/>
            <person name="Raouche S."/>
            <person name="Rosso M.N."/>
        </authorList>
    </citation>
    <scope>NUCLEOTIDE SEQUENCE [LARGE SCALE GENOMIC DNA]</scope>
    <source>
        <strain evidence="1 2">BRFM 1820</strain>
    </source>
</reference>
<evidence type="ECO:0000313" key="2">
    <source>
        <dbReference type="Proteomes" id="UP000256964"/>
    </source>
</evidence>
<accession>A0A371D512</accession>
<gene>
    <name evidence="1" type="ORF">OH76DRAFT_1405623</name>
</gene>
<sequence>MACRLSNFFTQVAFFQQAVGCLTTALRPHGGPNIADRESSRWWCSTFLRLYLASDSWNMLTTEKHHRAAPSLVLTTSLQ</sequence>
<dbReference type="AlphaFoldDB" id="A0A371D512"/>
<evidence type="ECO:0000313" key="1">
    <source>
        <dbReference type="EMBL" id="RDX47582.1"/>
    </source>
</evidence>
<organism evidence="1 2">
    <name type="scientific">Lentinus brumalis</name>
    <dbReference type="NCBI Taxonomy" id="2498619"/>
    <lineage>
        <taxon>Eukaryota</taxon>
        <taxon>Fungi</taxon>
        <taxon>Dikarya</taxon>
        <taxon>Basidiomycota</taxon>
        <taxon>Agaricomycotina</taxon>
        <taxon>Agaricomycetes</taxon>
        <taxon>Polyporales</taxon>
        <taxon>Polyporaceae</taxon>
        <taxon>Lentinus</taxon>
    </lineage>
</organism>
<dbReference type="EMBL" id="KZ857417">
    <property type="protein sequence ID" value="RDX47582.1"/>
    <property type="molecule type" value="Genomic_DNA"/>
</dbReference>